<evidence type="ECO:0000313" key="2">
    <source>
        <dbReference type="Proteomes" id="UP001139150"/>
    </source>
</evidence>
<accession>A0A9X2CVA4</accession>
<dbReference type="InterPro" id="IPR010461">
    <property type="entry name" value="ComK"/>
</dbReference>
<dbReference type="Proteomes" id="UP001139150">
    <property type="component" value="Unassembled WGS sequence"/>
</dbReference>
<protein>
    <submittedName>
        <fullName evidence="1">Competence protein ComK</fullName>
    </submittedName>
</protein>
<dbReference type="RefSeq" id="WP_250097649.1">
    <property type="nucleotide sequence ID" value="NZ_JAKRYL010000019.1"/>
</dbReference>
<proteinExistence type="predicted"/>
<dbReference type="GO" id="GO:0030420">
    <property type="term" value="P:establishment of competence for transformation"/>
    <property type="evidence" value="ECO:0007669"/>
    <property type="project" value="InterPro"/>
</dbReference>
<gene>
    <name evidence="1" type="ORF">MF646_16680</name>
</gene>
<organism evidence="1 2">
    <name type="scientific">Halalkalibacter alkaliphilus</name>
    <dbReference type="NCBI Taxonomy" id="2917993"/>
    <lineage>
        <taxon>Bacteria</taxon>
        <taxon>Bacillati</taxon>
        <taxon>Bacillota</taxon>
        <taxon>Bacilli</taxon>
        <taxon>Bacillales</taxon>
        <taxon>Bacillaceae</taxon>
        <taxon>Halalkalibacter</taxon>
    </lineage>
</organism>
<sequence length="165" mass="19178">MNKQVIKDYEINRDTIALLPAYHSDYYTIVLERDQEYYVKQTPMQLIKEACLEGGADYAGRRKAVIHKLGVQSKVPIPVNPLDQIFAFPTHSPKLHECSWIFYHHIRSIRVNAHEPSQTIISFKNYKELPLSISYPSLEKQMHRTAYCIVRFSKHPENKPPQLGA</sequence>
<comment type="caution">
    <text evidence="1">The sequence shown here is derived from an EMBL/GenBank/DDBJ whole genome shotgun (WGS) entry which is preliminary data.</text>
</comment>
<dbReference type="AlphaFoldDB" id="A0A9X2CVA4"/>
<evidence type="ECO:0000313" key="1">
    <source>
        <dbReference type="EMBL" id="MCL7748760.1"/>
    </source>
</evidence>
<reference evidence="1" key="1">
    <citation type="submission" date="2022-02" db="EMBL/GenBank/DDBJ databases">
        <title>Halalkalibacter sp. nov. isolated from Lonar Lake, India.</title>
        <authorList>
            <person name="Joshi A."/>
            <person name="Thite S."/>
            <person name="Lodha T."/>
        </authorList>
    </citation>
    <scope>NUCLEOTIDE SEQUENCE</scope>
    <source>
        <strain evidence="1">MEB205</strain>
    </source>
</reference>
<dbReference type="PIRSF" id="PIRSF011560">
    <property type="entry name" value="ComK"/>
    <property type="match status" value="1"/>
</dbReference>
<name>A0A9X2CVA4_9BACI</name>
<keyword evidence="2" id="KW-1185">Reference proteome</keyword>
<dbReference type="EMBL" id="JAKRYL010000019">
    <property type="protein sequence ID" value="MCL7748760.1"/>
    <property type="molecule type" value="Genomic_DNA"/>
</dbReference>
<dbReference type="Pfam" id="PF06338">
    <property type="entry name" value="ComK"/>
    <property type="match status" value="1"/>
</dbReference>